<evidence type="ECO:0000313" key="2">
    <source>
        <dbReference type="EMBL" id="KAK4041142.1"/>
    </source>
</evidence>
<dbReference type="EMBL" id="MU854363">
    <property type="protein sequence ID" value="KAK4041142.1"/>
    <property type="molecule type" value="Genomic_DNA"/>
</dbReference>
<reference evidence="3" key="1">
    <citation type="journal article" date="2023" name="Mol. Phylogenet. Evol.">
        <title>Genome-scale phylogeny and comparative genomics of the fungal order Sordariales.</title>
        <authorList>
            <person name="Hensen N."/>
            <person name="Bonometti L."/>
            <person name="Westerberg I."/>
            <person name="Brannstrom I.O."/>
            <person name="Guillou S."/>
            <person name="Cros-Aarteil S."/>
            <person name="Calhoun S."/>
            <person name="Haridas S."/>
            <person name="Kuo A."/>
            <person name="Mondo S."/>
            <person name="Pangilinan J."/>
            <person name="Riley R."/>
            <person name="LaButti K."/>
            <person name="Andreopoulos B."/>
            <person name="Lipzen A."/>
            <person name="Chen C."/>
            <person name="Yan M."/>
            <person name="Daum C."/>
            <person name="Ng V."/>
            <person name="Clum A."/>
            <person name="Steindorff A."/>
            <person name="Ohm R.A."/>
            <person name="Martin F."/>
            <person name="Silar P."/>
            <person name="Natvig D.O."/>
            <person name="Lalanne C."/>
            <person name="Gautier V."/>
            <person name="Ament-Velasquez S.L."/>
            <person name="Kruys A."/>
            <person name="Hutchinson M.I."/>
            <person name="Powell A.J."/>
            <person name="Barry K."/>
            <person name="Miller A.N."/>
            <person name="Grigoriev I.V."/>
            <person name="Debuchy R."/>
            <person name="Gladieux P."/>
            <person name="Hiltunen Thoren M."/>
            <person name="Johannesson H."/>
        </authorList>
    </citation>
    <scope>NUCLEOTIDE SEQUENCE [LARGE SCALE GENOMIC DNA]</scope>
    <source>
        <strain evidence="3">CBS 284.82</strain>
    </source>
</reference>
<keyword evidence="1" id="KW-0808">Transferase</keyword>
<dbReference type="AlphaFoldDB" id="A0AAN6PI88"/>
<keyword evidence="3" id="KW-1185">Reference proteome</keyword>
<evidence type="ECO:0000313" key="3">
    <source>
        <dbReference type="Proteomes" id="UP001303115"/>
    </source>
</evidence>
<name>A0AAN6PI88_9PEZI</name>
<dbReference type="GO" id="GO:0016740">
    <property type="term" value="F:transferase activity"/>
    <property type="evidence" value="ECO:0007669"/>
    <property type="project" value="UniProtKB-KW"/>
</dbReference>
<dbReference type="PANTHER" id="PTHR31896:SF64">
    <property type="entry name" value="TRICHOTHECENE 3-O-ACETYLTRANSFERASE"/>
    <property type="match status" value="1"/>
</dbReference>
<accession>A0AAN6PI88</accession>
<evidence type="ECO:0000256" key="1">
    <source>
        <dbReference type="ARBA" id="ARBA00022679"/>
    </source>
</evidence>
<dbReference type="InterPro" id="IPR051283">
    <property type="entry name" value="Sec_Metabolite_Acyltrans"/>
</dbReference>
<proteinExistence type="predicted"/>
<comment type="caution">
    <text evidence="2">The sequence shown here is derived from an EMBL/GenBank/DDBJ whole genome shotgun (WGS) entry which is preliminary data.</text>
</comment>
<dbReference type="PANTHER" id="PTHR31896">
    <property type="entry name" value="FAMILY REGULATORY PROTEIN, PUTATIVE (AFU_ORTHOLOGUE AFUA_3G14730)-RELATED"/>
    <property type="match status" value="1"/>
</dbReference>
<sequence length="483" mass="53139">MAYMYTTSKEAWVARLTETMPLTALDHTAPQNYILRCFGFPFCPSPRNLNRHAAIAYLKWRLVRAFSLLPFLEGQIIHGWDGELPRLVYPGNVLPSKLDLFSYEVFDYQVFESSRFPWSFEELSALGVPAETMAKDLFWLLPKTGPAPSDACHPITLRASFIDGGLILGFAFHHGVMDGTGTVDFLNYFATDTYNGIGTLWGCKQNFIAFAAETARTTPVDPRFMPGYDFTPERSPPTLPPAIAKVLTISAPRAAALQAAAQTHLRAAHGPRAFASTTDVLCALTWLHVTRARLLAGRIAPTDTTPLRDSRNLWLRALASSTVGDLVQDISHSGKVTTEQIAEAAWCIRQAVMEMDDPATFRAHLAIAARASSDEDEGIAWPEVGAAVSRAMARHSTGLDASVHIGLGADVEFEIRGVRGGKRKAVWVRRAYVPNDGAMNLLPRIGGTKGEADWQVWLALREEDMRVMEEQGELGAWLSRPAA</sequence>
<dbReference type="Proteomes" id="UP001303115">
    <property type="component" value="Unassembled WGS sequence"/>
</dbReference>
<gene>
    <name evidence="2" type="ORF">C8A01DRAFT_34874</name>
</gene>
<dbReference type="Pfam" id="PF02458">
    <property type="entry name" value="Transferase"/>
    <property type="match status" value="1"/>
</dbReference>
<dbReference type="InterPro" id="IPR023213">
    <property type="entry name" value="CAT-like_dom_sf"/>
</dbReference>
<organism evidence="2 3">
    <name type="scientific">Parachaetomium inaequale</name>
    <dbReference type="NCBI Taxonomy" id="2588326"/>
    <lineage>
        <taxon>Eukaryota</taxon>
        <taxon>Fungi</taxon>
        <taxon>Dikarya</taxon>
        <taxon>Ascomycota</taxon>
        <taxon>Pezizomycotina</taxon>
        <taxon>Sordariomycetes</taxon>
        <taxon>Sordariomycetidae</taxon>
        <taxon>Sordariales</taxon>
        <taxon>Chaetomiaceae</taxon>
        <taxon>Parachaetomium</taxon>
    </lineage>
</organism>
<protein>
    <submittedName>
        <fullName evidence="2">Uncharacterized protein</fullName>
    </submittedName>
</protein>
<dbReference type="Gene3D" id="3.30.559.10">
    <property type="entry name" value="Chloramphenicol acetyltransferase-like domain"/>
    <property type="match status" value="2"/>
</dbReference>